<protein>
    <submittedName>
        <fullName evidence="7">DUF423 domain-containing protein</fullName>
    </submittedName>
</protein>
<evidence type="ECO:0000313" key="8">
    <source>
        <dbReference type="Proteomes" id="UP001239019"/>
    </source>
</evidence>
<keyword evidence="3 6" id="KW-0812">Transmembrane</keyword>
<comment type="subcellular location">
    <subcellularLocation>
        <location evidence="1">Membrane</location>
        <topology evidence="1">Multi-pass membrane protein</topology>
    </subcellularLocation>
</comment>
<keyword evidence="8" id="KW-1185">Reference proteome</keyword>
<accession>A0ABU0WA17</accession>
<comment type="similarity">
    <text evidence="2">Belongs to the UPF0382 family.</text>
</comment>
<dbReference type="RefSeq" id="WP_306729378.1">
    <property type="nucleotide sequence ID" value="NZ_JAVDDT010000012.1"/>
</dbReference>
<evidence type="ECO:0000256" key="6">
    <source>
        <dbReference type="SAM" id="Phobius"/>
    </source>
</evidence>
<evidence type="ECO:0000256" key="2">
    <source>
        <dbReference type="ARBA" id="ARBA00009694"/>
    </source>
</evidence>
<evidence type="ECO:0000256" key="1">
    <source>
        <dbReference type="ARBA" id="ARBA00004141"/>
    </source>
</evidence>
<reference evidence="7 8" key="1">
    <citation type="submission" date="2023-08" db="EMBL/GenBank/DDBJ databases">
        <title>Whole-genome sequencing of halo(alkali)philic microorganisms from hypersaline lakes.</title>
        <authorList>
            <person name="Sorokin D.Y."/>
            <person name="Abbas B."/>
            <person name="Merkel A.Y."/>
        </authorList>
    </citation>
    <scope>NUCLEOTIDE SEQUENCE [LARGE SCALE GENOMIC DNA]</scope>
    <source>
        <strain evidence="7 8">AB-CW4</strain>
    </source>
</reference>
<organism evidence="7 8">
    <name type="scientific">Natronospira bacteriovora</name>
    <dbReference type="NCBI Taxonomy" id="3069753"/>
    <lineage>
        <taxon>Bacteria</taxon>
        <taxon>Pseudomonadati</taxon>
        <taxon>Pseudomonadota</taxon>
        <taxon>Gammaproteobacteria</taxon>
        <taxon>Natronospirales</taxon>
        <taxon>Natronospiraceae</taxon>
        <taxon>Natronospira</taxon>
    </lineage>
</organism>
<evidence type="ECO:0000256" key="5">
    <source>
        <dbReference type="ARBA" id="ARBA00023136"/>
    </source>
</evidence>
<feature type="transmembrane region" description="Helical" evidence="6">
    <location>
        <begin position="82"/>
        <end position="104"/>
    </location>
</feature>
<sequence length="135" mass="14313">MPAFSPLFLGLGAVNMAIAVALGAFGAHALRSRAENLPLERGLAVWETAVQYHLIHGLALLGVALAAHWLDSQLLRAGGWLMLLGVLLFSGSLYLLVLTGWRLLGPLTPLGGLCFIAAWLLIATSAFTHLRSTMG</sequence>
<dbReference type="Proteomes" id="UP001239019">
    <property type="component" value="Unassembled WGS sequence"/>
</dbReference>
<feature type="transmembrane region" description="Helical" evidence="6">
    <location>
        <begin position="110"/>
        <end position="130"/>
    </location>
</feature>
<dbReference type="PANTHER" id="PTHR43461">
    <property type="entry name" value="TRANSMEMBRANE PROTEIN 256"/>
    <property type="match status" value="1"/>
</dbReference>
<dbReference type="EMBL" id="JAVDDT010000012">
    <property type="protein sequence ID" value="MDQ2070882.1"/>
    <property type="molecule type" value="Genomic_DNA"/>
</dbReference>
<proteinExistence type="inferred from homology"/>
<evidence type="ECO:0000256" key="4">
    <source>
        <dbReference type="ARBA" id="ARBA00022989"/>
    </source>
</evidence>
<evidence type="ECO:0000313" key="7">
    <source>
        <dbReference type="EMBL" id="MDQ2070882.1"/>
    </source>
</evidence>
<evidence type="ECO:0000256" key="3">
    <source>
        <dbReference type="ARBA" id="ARBA00022692"/>
    </source>
</evidence>
<comment type="caution">
    <text evidence="7">The sequence shown here is derived from an EMBL/GenBank/DDBJ whole genome shotgun (WGS) entry which is preliminary data.</text>
</comment>
<gene>
    <name evidence="7" type="ORF">RBH19_13475</name>
</gene>
<name>A0ABU0WA17_9GAMM</name>
<dbReference type="PANTHER" id="PTHR43461:SF1">
    <property type="entry name" value="TRANSMEMBRANE PROTEIN 256"/>
    <property type="match status" value="1"/>
</dbReference>
<dbReference type="Pfam" id="PF04241">
    <property type="entry name" value="DUF423"/>
    <property type="match status" value="1"/>
</dbReference>
<dbReference type="InterPro" id="IPR006696">
    <property type="entry name" value="DUF423"/>
</dbReference>
<keyword evidence="4 6" id="KW-1133">Transmembrane helix</keyword>
<keyword evidence="5 6" id="KW-0472">Membrane</keyword>
<feature type="transmembrane region" description="Helical" evidence="6">
    <location>
        <begin position="50"/>
        <end position="70"/>
    </location>
</feature>